<dbReference type="Proteomes" id="UP000326545">
    <property type="component" value="Segment"/>
</dbReference>
<sequence length="183" mass="21145">MQEPIDIDRICMDMSDRYMLGSIGQPEPTAEEKERLSQLFDEMKEKLKDVDFKVVLPKADYNPIEKRARDFLESSQLWDDRILGADEEYVEVCSDPEVLKLGRQLDQERLEEEKKVVVLGCGPKRVGGAVGVLMAFAQNRATLFDNDFFAVEEEKLPMFDKDYSQVKLRKGRGHNKLKKGKRK</sequence>
<proteinExistence type="predicted"/>
<name>A0A5J6DAE0_9CAUD</name>
<gene>
    <name evidence="1" type="ORF">pEpSNUABM01_013</name>
</gene>
<protein>
    <submittedName>
        <fullName evidence="1">Uncharacterized protein</fullName>
    </submittedName>
</protein>
<accession>A0A5J6DAE0</accession>
<keyword evidence="2" id="KW-1185">Reference proteome</keyword>
<reference evidence="1 2" key="1">
    <citation type="submission" date="2019-07" db="EMBL/GenBank/DDBJ databases">
        <title>Complete genome sequence of bacteriophages infecting Erwinia pyrifoliae.</title>
        <authorList>
            <person name="Kim S.G."/>
            <person name="Park S.C."/>
        </authorList>
    </citation>
    <scope>NUCLEOTIDE SEQUENCE [LARGE SCALE GENOMIC DNA]</scope>
</reference>
<dbReference type="EMBL" id="MN184887">
    <property type="protein sequence ID" value="QEQ94839.1"/>
    <property type="molecule type" value="Genomic_DNA"/>
</dbReference>
<organism evidence="1 2">
    <name type="scientific">Erwinia phage pEp_SNUABM_01</name>
    <dbReference type="NCBI Taxonomy" id="2601643"/>
    <lineage>
        <taxon>Viruses</taxon>
        <taxon>Duplodnaviria</taxon>
        <taxon>Heunggongvirae</taxon>
        <taxon>Uroviricota</taxon>
        <taxon>Caudoviricetes</taxon>
        <taxon>Vequintavirinae</taxon>
        <taxon>Henunavirus</taxon>
        <taxon>Henunavirus SNUABM01</taxon>
    </lineage>
</organism>
<evidence type="ECO:0000313" key="2">
    <source>
        <dbReference type="Proteomes" id="UP000326545"/>
    </source>
</evidence>
<evidence type="ECO:0000313" key="1">
    <source>
        <dbReference type="EMBL" id="QEQ94839.1"/>
    </source>
</evidence>